<reference evidence="2 3" key="1">
    <citation type="journal article" date="2011" name="Front. Microbiol.">
        <title>Genomic signatures of strain selection and enhancement in Bacillus atrophaeus var. globigii, a historical biowarfare simulant.</title>
        <authorList>
            <person name="Gibbons H.S."/>
            <person name="Broomall S.M."/>
            <person name="McNew L.A."/>
            <person name="Daligault H."/>
            <person name="Chapman C."/>
            <person name="Bruce D."/>
            <person name="Karavis M."/>
            <person name="Krepps M."/>
            <person name="McGregor P.A."/>
            <person name="Hong C."/>
            <person name="Park K.H."/>
            <person name="Akmal A."/>
            <person name="Feldman A."/>
            <person name="Lin J.S."/>
            <person name="Chang W.E."/>
            <person name="Higgs B.W."/>
            <person name="Demirev P."/>
            <person name="Lindquist J."/>
            <person name="Liem A."/>
            <person name="Fochler E."/>
            <person name="Read T.D."/>
            <person name="Tapia R."/>
            <person name="Johnson S."/>
            <person name="Bishop-Lilly K.A."/>
            <person name="Detter C."/>
            <person name="Han C."/>
            <person name="Sozhamannan S."/>
            <person name="Rosenzweig C.N."/>
            <person name="Skowronski E.W."/>
        </authorList>
    </citation>
    <scope>NUCLEOTIDE SEQUENCE [LARGE SCALE GENOMIC DNA]</scope>
    <source>
        <strain evidence="2 3">MLST1</strain>
    </source>
</reference>
<comment type="similarity">
    <text evidence="1">Belongs to the CutA family.</text>
</comment>
<evidence type="ECO:0000313" key="3">
    <source>
        <dbReference type="Proteomes" id="UP000288293"/>
    </source>
</evidence>
<sequence>MSSDTQLVLCTVPDQDTASQLARLVVEQKLAACVNIVPQLVSVYEWEGKIEQDNEVLLLIKTQAPCFEALQNLLQQAHPYDVPEIIALDINAGLPAYLNWIKDVTEN</sequence>
<dbReference type="InterPro" id="IPR015867">
    <property type="entry name" value="N-reg_PII/ATP_PRibTrfase_C"/>
</dbReference>
<gene>
    <name evidence="2" type="ORF">CWE09_13235</name>
</gene>
<dbReference type="AlphaFoldDB" id="A0A432W442"/>
<dbReference type="Pfam" id="PF03091">
    <property type="entry name" value="CutA1"/>
    <property type="match status" value="1"/>
</dbReference>
<dbReference type="Gene3D" id="3.30.70.120">
    <property type="match status" value="1"/>
</dbReference>
<accession>A0A432W442</accession>
<keyword evidence="3" id="KW-1185">Reference proteome</keyword>
<evidence type="ECO:0000313" key="2">
    <source>
        <dbReference type="EMBL" id="RUO24101.1"/>
    </source>
</evidence>
<protein>
    <submittedName>
        <fullName evidence="2">Divalent-cation tolerance protein CutA</fullName>
    </submittedName>
</protein>
<organism evidence="2 3">
    <name type="scientific">Aliidiomarina minuta</name>
    <dbReference type="NCBI Taxonomy" id="880057"/>
    <lineage>
        <taxon>Bacteria</taxon>
        <taxon>Pseudomonadati</taxon>
        <taxon>Pseudomonadota</taxon>
        <taxon>Gammaproteobacteria</taxon>
        <taxon>Alteromonadales</taxon>
        <taxon>Idiomarinaceae</taxon>
        <taxon>Aliidiomarina</taxon>
    </lineage>
</organism>
<dbReference type="InterPro" id="IPR004323">
    <property type="entry name" value="Ion_tolerance_CutA"/>
</dbReference>
<proteinExistence type="inferred from homology"/>
<dbReference type="GO" id="GO:0010038">
    <property type="term" value="P:response to metal ion"/>
    <property type="evidence" value="ECO:0007669"/>
    <property type="project" value="InterPro"/>
</dbReference>
<dbReference type="RefSeq" id="WP_126804520.1">
    <property type="nucleotide sequence ID" value="NZ_PIPL01000003.1"/>
</dbReference>
<dbReference type="SUPFAM" id="SSF54913">
    <property type="entry name" value="GlnB-like"/>
    <property type="match status" value="1"/>
</dbReference>
<dbReference type="Proteomes" id="UP000288293">
    <property type="component" value="Unassembled WGS sequence"/>
</dbReference>
<name>A0A432W442_9GAMM</name>
<dbReference type="PANTHER" id="PTHR23419">
    <property type="entry name" value="DIVALENT CATION TOLERANCE CUTA-RELATED"/>
    <property type="match status" value="1"/>
</dbReference>
<evidence type="ECO:0000256" key="1">
    <source>
        <dbReference type="ARBA" id="ARBA00010169"/>
    </source>
</evidence>
<dbReference type="InterPro" id="IPR011322">
    <property type="entry name" value="N-reg_PII-like_a/b"/>
</dbReference>
<comment type="caution">
    <text evidence="2">The sequence shown here is derived from an EMBL/GenBank/DDBJ whole genome shotgun (WGS) entry which is preliminary data.</text>
</comment>
<dbReference type="GO" id="GO:0005507">
    <property type="term" value="F:copper ion binding"/>
    <property type="evidence" value="ECO:0007669"/>
    <property type="project" value="TreeGrafter"/>
</dbReference>
<dbReference type="EMBL" id="PIPL01000003">
    <property type="protein sequence ID" value="RUO24101.1"/>
    <property type="molecule type" value="Genomic_DNA"/>
</dbReference>
<dbReference type="PANTHER" id="PTHR23419:SF8">
    <property type="entry name" value="FI09726P"/>
    <property type="match status" value="1"/>
</dbReference>
<dbReference type="OrthoDB" id="37622at2"/>